<proteinExistence type="predicted"/>
<protein>
    <submittedName>
        <fullName evidence="2">Uncharacterized protein</fullName>
    </submittedName>
</protein>
<keyword evidence="3" id="KW-1185">Reference proteome</keyword>
<evidence type="ECO:0000313" key="2">
    <source>
        <dbReference type="EMBL" id="KAG5285661.1"/>
    </source>
</evidence>
<name>A0AAV6HI80_9TELE</name>
<organism evidence="2 3">
    <name type="scientific">Alosa alosa</name>
    <name type="common">allis shad</name>
    <dbReference type="NCBI Taxonomy" id="278164"/>
    <lineage>
        <taxon>Eukaryota</taxon>
        <taxon>Metazoa</taxon>
        <taxon>Chordata</taxon>
        <taxon>Craniata</taxon>
        <taxon>Vertebrata</taxon>
        <taxon>Euteleostomi</taxon>
        <taxon>Actinopterygii</taxon>
        <taxon>Neopterygii</taxon>
        <taxon>Teleostei</taxon>
        <taxon>Clupei</taxon>
        <taxon>Clupeiformes</taxon>
        <taxon>Clupeoidei</taxon>
        <taxon>Clupeidae</taxon>
        <taxon>Alosa</taxon>
    </lineage>
</organism>
<evidence type="ECO:0000256" key="1">
    <source>
        <dbReference type="SAM" id="MobiDB-lite"/>
    </source>
</evidence>
<sequence>MMCNWTVSAKKRLKNDIKEYIKAEGDDQVPPTADADTGLEESDATVTESPPEKQPRLFSHYRKTLPSAEKPSVQPKLTGYLHLITEENITSISSQYLKFWQQNKYKFGVDRRWHTRNFFSYLLNNHLT</sequence>
<evidence type="ECO:0000313" key="3">
    <source>
        <dbReference type="Proteomes" id="UP000823561"/>
    </source>
</evidence>
<dbReference type="EMBL" id="JADWDJ010000001">
    <property type="protein sequence ID" value="KAG5285661.1"/>
    <property type="molecule type" value="Genomic_DNA"/>
</dbReference>
<accession>A0AAV6HI80</accession>
<feature type="region of interest" description="Disordered" evidence="1">
    <location>
        <begin position="22"/>
        <end position="57"/>
    </location>
</feature>
<reference evidence="2 3" key="1">
    <citation type="submission" date="2020-10" db="EMBL/GenBank/DDBJ databases">
        <title>Chromosome-scale genome assembly of the Allis shad, Alosa alosa.</title>
        <authorList>
            <person name="Margot Z."/>
            <person name="Christophe K."/>
            <person name="Cabau C."/>
            <person name="Louis A."/>
            <person name="Berthelot C."/>
            <person name="Parey E."/>
            <person name="Roest Crollius H."/>
            <person name="Montfort J."/>
            <person name="Robinson-Rechavi M."/>
            <person name="Bucao C."/>
            <person name="Bouchez O."/>
            <person name="Gislard M."/>
            <person name="Lluch J."/>
            <person name="Milhes M."/>
            <person name="Lampietro C."/>
            <person name="Lopez Roques C."/>
            <person name="Donnadieu C."/>
            <person name="Braasch I."/>
            <person name="Desvignes T."/>
            <person name="Postlethwait J."/>
            <person name="Bobe J."/>
            <person name="Guiguen Y."/>
        </authorList>
    </citation>
    <scope>NUCLEOTIDE SEQUENCE [LARGE SCALE GENOMIC DNA]</scope>
    <source>
        <strain evidence="2">M-15738</strain>
        <tissue evidence="2">Blood</tissue>
    </source>
</reference>
<comment type="caution">
    <text evidence="2">The sequence shown here is derived from an EMBL/GenBank/DDBJ whole genome shotgun (WGS) entry which is preliminary data.</text>
</comment>
<dbReference type="AlphaFoldDB" id="A0AAV6HI80"/>
<gene>
    <name evidence="2" type="ORF">AALO_G00005960</name>
</gene>
<dbReference type="Proteomes" id="UP000823561">
    <property type="component" value="Chromosome 1"/>
</dbReference>